<protein>
    <submittedName>
        <fullName evidence="1">Uncharacterized protein</fullName>
    </submittedName>
</protein>
<proteinExistence type="predicted"/>
<comment type="caution">
    <text evidence="1">The sequence shown here is derived from an EMBL/GenBank/DDBJ whole genome shotgun (WGS) entry which is preliminary data.</text>
</comment>
<name>A0A0J9XIM4_GEOCN</name>
<organism evidence="1 2">
    <name type="scientific">Geotrichum candidum</name>
    <name type="common">Oospora lactis</name>
    <name type="synonym">Dipodascus geotrichum</name>
    <dbReference type="NCBI Taxonomy" id="1173061"/>
    <lineage>
        <taxon>Eukaryota</taxon>
        <taxon>Fungi</taxon>
        <taxon>Dikarya</taxon>
        <taxon>Ascomycota</taxon>
        <taxon>Saccharomycotina</taxon>
        <taxon>Dipodascomycetes</taxon>
        <taxon>Dipodascales</taxon>
        <taxon>Dipodascaceae</taxon>
        <taxon>Geotrichum</taxon>
    </lineage>
</organism>
<evidence type="ECO:0000313" key="2">
    <source>
        <dbReference type="Proteomes" id="UP000242525"/>
    </source>
</evidence>
<dbReference type="AlphaFoldDB" id="A0A0J9XIM4"/>
<evidence type="ECO:0000313" key="1">
    <source>
        <dbReference type="EMBL" id="CDO56799.1"/>
    </source>
</evidence>
<accession>A0A0J9XIM4</accession>
<keyword evidence="2" id="KW-1185">Reference proteome</keyword>
<dbReference type="EMBL" id="CCBN010000017">
    <property type="protein sequence ID" value="CDO56799.1"/>
    <property type="molecule type" value="Genomic_DNA"/>
</dbReference>
<reference evidence="1" key="1">
    <citation type="submission" date="2014-03" db="EMBL/GenBank/DDBJ databases">
        <authorList>
            <person name="Casaregola S."/>
        </authorList>
    </citation>
    <scope>NUCLEOTIDE SEQUENCE [LARGE SCALE GENOMIC DNA]</scope>
    <source>
        <strain evidence="1">CLIB 918</strain>
    </source>
</reference>
<sequence>MYGQGGKWSKKVRFLVPVEYWSTSSTKTMLESPKTPALALDSFYNVKSLVSSSGWEVDLLLGENTTGSTKKASKSTRAGNKSGYISKSNYVLSKTPVSLTGVGVEVYLVLTLLLELSDQPEISYSSVSGRTRSSINPHTETTWGKELAEHRNTVCHNMKTLEQVWGMIHLRYEYVFDPSSEIAVVRTDVNDSNTEYDLEKLTSTTGVAVTAMATTAPAADTTETNENVVSVLNLDSNPDEGIYRDMAQAPPEFPNLPIPLLEANPSSCISPGAAVIRKNFIPFGADTVPTRHRRTLTIRTNAFFSQVMPYLPVVCELTHTHATYKRAAAVNGLSMSTLAFTDNSTIANAGSSRDGGQDLPLGVDKAVALVLKLMGSPMSPSSSITNSTT</sequence>
<dbReference type="Proteomes" id="UP000242525">
    <property type="component" value="Unassembled WGS sequence"/>
</dbReference>
<gene>
    <name evidence="1" type="ORF">BN980_GECA17s00274g</name>
</gene>